<dbReference type="InterPro" id="IPR028082">
    <property type="entry name" value="Peripla_BP_I"/>
</dbReference>
<proteinExistence type="predicted"/>
<protein>
    <recommendedName>
        <fullName evidence="2">Periplasmic binding protein domain-containing protein</fullName>
    </recommendedName>
</protein>
<dbReference type="Gene3D" id="3.40.50.2300">
    <property type="match status" value="1"/>
</dbReference>
<reference evidence="1" key="1">
    <citation type="journal article" date="2014" name="Front. Microbiol.">
        <title>High frequency of phylogenetically diverse reductive dehalogenase-homologous genes in deep subseafloor sedimentary metagenomes.</title>
        <authorList>
            <person name="Kawai M."/>
            <person name="Futagami T."/>
            <person name="Toyoda A."/>
            <person name="Takaki Y."/>
            <person name="Nishi S."/>
            <person name="Hori S."/>
            <person name="Arai W."/>
            <person name="Tsubouchi T."/>
            <person name="Morono Y."/>
            <person name="Uchiyama I."/>
            <person name="Ito T."/>
            <person name="Fujiyama A."/>
            <person name="Inagaki F."/>
            <person name="Takami H."/>
        </authorList>
    </citation>
    <scope>NUCLEOTIDE SEQUENCE</scope>
    <source>
        <strain evidence="1">Expedition CK06-06</strain>
    </source>
</reference>
<gene>
    <name evidence="1" type="ORF">S03H2_68774</name>
</gene>
<feature type="non-terminal residue" evidence="1">
    <location>
        <position position="153"/>
    </location>
</feature>
<organism evidence="1">
    <name type="scientific">marine sediment metagenome</name>
    <dbReference type="NCBI Taxonomy" id="412755"/>
    <lineage>
        <taxon>unclassified sequences</taxon>
        <taxon>metagenomes</taxon>
        <taxon>ecological metagenomes</taxon>
    </lineage>
</organism>
<dbReference type="SUPFAM" id="SSF53822">
    <property type="entry name" value="Periplasmic binding protein-like I"/>
    <property type="match status" value="1"/>
</dbReference>
<name>X1KNT1_9ZZZZ</name>
<dbReference type="EMBL" id="BARU01045283">
    <property type="protein sequence ID" value="GAH91804.1"/>
    <property type="molecule type" value="Genomic_DNA"/>
</dbReference>
<evidence type="ECO:0008006" key="2">
    <source>
        <dbReference type="Google" id="ProtNLM"/>
    </source>
</evidence>
<dbReference type="AlphaFoldDB" id="X1KNT1"/>
<comment type="caution">
    <text evidence="1">The sequence shown here is derived from an EMBL/GenBank/DDBJ whole genome shotgun (WGS) entry which is preliminary data.</text>
</comment>
<sequence length="153" mass="16509">VNTLISTGVLAGGMTEALRVLGRLHPAGHPDHVLMTTTDEDPPVMDAIRAGYLDMIAGQSPWEDTDLVGKAMLTYVCLGKPVPKEIFIPIWAIDITNVDGSRFGADAIWGNKELTNFDTWPVLDFSEEGMKARGEELLLLDGVLGGFETPTVA</sequence>
<feature type="non-terminal residue" evidence="1">
    <location>
        <position position="1"/>
    </location>
</feature>
<evidence type="ECO:0000313" key="1">
    <source>
        <dbReference type="EMBL" id="GAH91804.1"/>
    </source>
</evidence>
<accession>X1KNT1</accession>